<evidence type="ECO:0000313" key="2">
    <source>
        <dbReference type="EMBL" id="KAK4103158.1"/>
    </source>
</evidence>
<dbReference type="Proteomes" id="UP001305647">
    <property type="component" value="Unassembled WGS sequence"/>
</dbReference>
<evidence type="ECO:0000256" key="1">
    <source>
        <dbReference type="SAM" id="MobiDB-lite"/>
    </source>
</evidence>
<dbReference type="AlphaFoldDB" id="A0AAN6Q425"/>
<keyword evidence="3" id="KW-1185">Reference proteome</keyword>
<proteinExistence type="predicted"/>
<name>A0AAN6Q425_9PEZI</name>
<organism evidence="2 3">
    <name type="scientific">Parathielavia hyrcaniae</name>
    <dbReference type="NCBI Taxonomy" id="113614"/>
    <lineage>
        <taxon>Eukaryota</taxon>
        <taxon>Fungi</taxon>
        <taxon>Dikarya</taxon>
        <taxon>Ascomycota</taxon>
        <taxon>Pezizomycotina</taxon>
        <taxon>Sordariomycetes</taxon>
        <taxon>Sordariomycetidae</taxon>
        <taxon>Sordariales</taxon>
        <taxon>Chaetomiaceae</taxon>
        <taxon>Parathielavia</taxon>
    </lineage>
</organism>
<comment type="caution">
    <text evidence="2">The sequence shown here is derived from an EMBL/GenBank/DDBJ whole genome shotgun (WGS) entry which is preliminary data.</text>
</comment>
<protein>
    <submittedName>
        <fullName evidence="2">Uncharacterized protein</fullName>
    </submittedName>
</protein>
<evidence type="ECO:0000313" key="3">
    <source>
        <dbReference type="Proteomes" id="UP001305647"/>
    </source>
</evidence>
<accession>A0AAN6Q425</accession>
<feature type="region of interest" description="Disordered" evidence="1">
    <location>
        <begin position="50"/>
        <end position="72"/>
    </location>
</feature>
<reference evidence="2" key="2">
    <citation type="submission" date="2023-05" db="EMBL/GenBank/DDBJ databases">
        <authorList>
            <consortium name="Lawrence Berkeley National Laboratory"/>
            <person name="Steindorff A."/>
            <person name="Hensen N."/>
            <person name="Bonometti L."/>
            <person name="Westerberg I."/>
            <person name="Brannstrom I.O."/>
            <person name="Guillou S."/>
            <person name="Cros-Aarteil S."/>
            <person name="Calhoun S."/>
            <person name="Haridas S."/>
            <person name="Kuo A."/>
            <person name="Mondo S."/>
            <person name="Pangilinan J."/>
            <person name="Riley R."/>
            <person name="Labutti K."/>
            <person name="Andreopoulos B."/>
            <person name="Lipzen A."/>
            <person name="Chen C."/>
            <person name="Yanf M."/>
            <person name="Daum C."/>
            <person name="Ng V."/>
            <person name="Clum A."/>
            <person name="Ohm R."/>
            <person name="Martin F."/>
            <person name="Silar P."/>
            <person name="Natvig D."/>
            <person name="Lalanne C."/>
            <person name="Gautier V."/>
            <person name="Ament-Velasquez S.L."/>
            <person name="Kruys A."/>
            <person name="Hutchinson M.I."/>
            <person name="Powell A.J."/>
            <person name="Barry K."/>
            <person name="Miller A.N."/>
            <person name="Grigoriev I.V."/>
            <person name="Debuchy R."/>
            <person name="Gladieux P."/>
            <person name="Thoren M.H."/>
            <person name="Johannesson H."/>
        </authorList>
    </citation>
    <scope>NUCLEOTIDE SEQUENCE</scope>
    <source>
        <strain evidence="2">CBS 757.83</strain>
    </source>
</reference>
<reference evidence="2" key="1">
    <citation type="journal article" date="2023" name="Mol. Phylogenet. Evol.">
        <title>Genome-scale phylogeny and comparative genomics of the fungal order Sordariales.</title>
        <authorList>
            <person name="Hensen N."/>
            <person name="Bonometti L."/>
            <person name="Westerberg I."/>
            <person name="Brannstrom I.O."/>
            <person name="Guillou S."/>
            <person name="Cros-Aarteil S."/>
            <person name="Calhoun S."/>
            <person name="Haridas S."/>
            <person name="Kuo A."/>
            <person name="Mondo S."/>
            <person name="Pangilinan J."/>
            <person name="Riley R."/>
            <person name="LaButti K."/>
            <person name="Andreopoulos B."/>
            <person name="Lipzen A."/>
            <person name="Chen C."/>
            <person name="Yan M."/>
            <person name="Daum C."/>
            <person name="Ng V."/>
            <person name="Clum A."/>
            <person name="Steindorff A."/>
            <person name="Ohm R.A."/>
            <person name="Martin F."/>
            <person name="Silar P."/>
            <person name="Natvig D.O."/>
            <person name="Lalanne C."/>
            <person name="Gautier V."/>
            <person name="Ament-Velasquez S.L."/>
            <person name="Kruys A."/>
            <person name="Hutchinson M.I."/>
            <person name="Powell A.J."/>
            <person name="Barry K."/>
            <person name="Miller A.N."/>
            <person name="Grigoriev I.V."/>
            <person name="Debuchy R."/>
            <person name="Gladieux P."/>
            <person name="Hiltunen Thoren M."/>
            <person name="Johannesson H."/>
        </authorList>
    </citation>
    <scope>NUCLEOTIDE SEQUENCE</scope>
    <source>
        <strain evidence="2">CBS 757.83</strain>
    </source>
</reference>
<sequence>MSACHLTGPSLAIPVLARVLALAQGRNRVQVGFELHACDCWRNFPTKCEQHNSGSREGLSEDSHQPSSESVTLNQTVSMERQAAWMQHGRNMAITAYKLRLFAGEKESSLFVHGLGGRDSISRQQPLPNTATKPR</sequence>
<dbReference type="EMBL" id="MU863629">
    <property type="protein sequence ID" value="KAK4103158.1"/>
    <property type="molecule type" value="Genomic_DNA"/>
</dbReference>
<gene>
    <name evidence="2" type="ORF">N658DRAFT_302628</name>
</gene>